<proteinExistence type="predicted"/>
<organism evidence="4 5">
    <name type="scientific">Ascodesmis nigricans</name>
    <dbReference type="NCBI Taxonomy" id="341454"/>
    <lineage>
        <taxon>Eukaryota</taxon>
        <taxon>Fungi</taxon>
        <taxon>Dikarya</taxon>
        <taxon>Ascomycota</taxon>
        <taxon>Pezizomycotina</taxon>
        <taxon>Pezizomycetes</taxon>
        <taxon>Pezizales</taxon>
        <taxon>Ascodesmidaceae</taxon>
        <taxon>Ascodesmis</taxon>
    </lineage>
</organism>
<reference evidence="4 5" key="1">
    <citation type="submission" date="2019-04" db="EMBL/GenBank/DDBJ databases">
        <title>Comparative genomics and transcriptomics to analyze fruiting body development in filamentous ascomycetes.</title>
        <authorList>
            <consortium name="DOE Joint Genome Institute"/>
            <person name="Lutkenhaus R."/>
            <person name="Traeger S."/>
            <person name="Breuer J."/>
            <person name="Kuo A."/>
            <person name="Lipzen A."/>
            <person name="Pangilinan J."/>
            <person name="Dilworth D."/>
            <person name="Sandor L."/>
            <person name="Poggeler S."/>
            <person name="Barry K."/>
            <person name="Grigoriev I.V."/>
            <person name="Nowrousian M."/>
        </authorList>
    </citation>
    <scope>NUCLEOTIDE SEQUENCE [LARGE SCALE GENOMIC DNA]</scope>
    <source>
        <strain evidence="4 5">CBS 389.68</strain>
    </source>
</reference>
<dbReference type="AlphaFoldDB" id="A0A4V3SJM7"/>
<keyword evidence="2" id="KW-1133">Transmembrane helix</keyword>
<evidence type="ECO:0000313" key="5">
    <source>
        <dbReference type="Proteomes" id="UP000298138"/>
    </source>
</evidence>
<keyword evidence="2" id="KW-0812">Transmembrane</keyword>
<dbReference type="Proteomes" id="UP000298138">
    <property type="component" value="Unassembled WGS sequence"/>
</dbReference>
<evidence type="ECO:0000256" key="3">
    <source>
        <dbReference type="SAM" id="SignalP"/>
    </source>
</evidence>
<keyword evidence="3" id="KW-0732">Signal</keyword>
<dbReference type="PANTHER" id="PTHR36854:SF1">
    <property type="entry name" value="TRANSMEMBRANE PROTEIN"/>
    <property type="match status" value="1"/>
</dbReference>
<evidence type="ECO:0000313" key="4">
    <source>
        <dbReference type="EMBL" id="TGZ84645.1"/>
    </source>
</evidence>
<dbReference type="PANTHER" id="PTHR36854">
    <property type="entry name" value="CHROMOSOME 9, WHOLE GENOME SHOTGUN SEQUENCE"/>
    <property type="match status" value="1"/>
</dbReference>
<dbReference type="InParanoid" id="A0A4V3SJM7"/>
<keyword evidence="2" id="KW-0472">Membrane</keyword>
<gene>
    <name evidence="4" type="ORF">EX30DRAFT_337145</name>
</gene>
<name>A0A4V3SJM7_9PEZI</name>
<protein>
    <recommendedName>
        <fullName evidence="6">Membrane anchor Opy2 N-terminal domain-containing protein</fullName>
    </recommendedName>
</protein>
<evidence type="ECO:0000256" key="1">
    <source>
        <dbReference type="SAM" id="MobiDB-lite"/>
    </source>
</evidence>
<feature type="region of interest" description="Disordered" evidence="1">
    <location>
        <begin position="143"/>
        <end position="166"/>
    </location>
</feature>
<accession>A0A4V3SJM7</accession>
<evidence type="ECO:0000256" key="2">
    <source>
        <dbReference type="SAM" id="Phobius"/>
    </source>
</evidence>
<dbReference type="EMBL" id="ML220112">
    <property type="protein sequence ID" value="TGZ84645.1"/>
    <property type="molecule type" value="Genomic_DNA"/>
</dbReference>
<dbReference type="OrthoDB" id="2142503at2759"/>
<feature type="chain" id="PRO_5020851639" description="Membrane anchor Opy2 N-terminal domain-containing protein" evidence="3">
    <location>
        <begin position="39"/>
        <end position="166"/>
    </location>
</feature>
<sequence>MSPPTRLQVLSRPSSTPVLHLFLALALVLSLLVTSTTAATNDNPTLFCKCLCPPGNSTIIPANSCGECNRQFCVDYKLPNCKDVKEEDVTAVCIQRDSVKDQIVVCLFIGATVGLLAWALIRPFVTRWVEVARRQSEGLGFGRQGQGRAGAGAGEYRNVPEANQNA</sequence>
<feature type="transmembrane region" description="Helical" evidence="2">
    <location>
        <begin position="102"/>
        <end position="125"/>
    </location>
</feature>
<keyword evidence="5" id="KW-1185">Reference proteome</keyword>
<feature type="signal peptide" evidence="3">
    <location>
        <begin position="1"/>
        <end position="38"/>
    </location>
</feature>
<feature type="compositionally biased region" description="Gly residues" evidence="1">
    <location>
        <begin position="143"/>
        <end position="153"/>
    </location>
</feature>
<evidence type="ECO:0008006" key="6">
    <source>
        <dbReference type="Google" id="ProtNLM"/>
    </source>
</evidence>